<dbReference type="InterPro" id="IPR001394">
    <property type="entry name" value="Peptidase_C19_UCH"/>
</dbReference>
<dbReference type="InterPro" id="IPR052895">
    <property type="entry name" value="HetReg/Transcr_Mod"/>
</dbReference>
<organism evidence="3 4">
    <name type="scientific">Staphylotrichum tortipilum</name>
    <dbReference type="NCBI Taxonomy" id="2831512"/>
    <lineage>
        <taxon>Eukaryota</taxon>
        <taxon>Fungi</taxon>
        <taxon>Dikarya</taxon>
        <taxon>Ascomycota</taxon>
        <taxon>Pezizomycotina</taxon>
        <taxon>Sordariomycetes</taxon>
        <taxon>Sordariomycetidae</taxon>
        <taxon>Sordariales</taxon>
        <taxon>Chaetomiaceae</taxon>
        <taxon>Staphylotrichum</taxon>
    </lineage>
</organism>
<evidence type="ECO:0000313" key="4">
    <source>
        <dbReference type="Proteomes" id="UP001303889"/>
    </source>
</evidence>
<evidence type="ECO:0000313" key="3">
    <source>
        <dbReference type="EMBL" id="KAK3902135.1"/>
    </source>
</evidence>
<feature type="compositionally biased region" description="Basic and acidic residues" evidence="1">
    <location>
        <begin position="585"/>
        <end position="600"/>
    </location>
</feature>
<gene>
    <name evidence="3" type="ORF">C8A05DRAFT_34167</name>
</gene>
<dbReference type="Proteomes" id="UP001303889">
    <property type="component" value="Unassembled WGS sequence"/>
</dbReference>
<name>A0AAN6RT85_9PEZI</name>
<accession>A0AAN6RT85</accession>
<dbReference type="Pfam" id="PF00443">
    <property type="entry name" value="UCH"/>
    <property type="match status" value="1"/>
</dbReference>
<reference evidence="3" key="1">
    <citation type="journal article" date="2023" name="Mol. Phylogenet. Evol.">
        <title>Genome-scale phylogeny and comparative genomics of the fungal order Sordariales.</title>
        <authorList>
            <person name="Hensen N."/>
            <person name="Bonometti L."/>
            <person name="Westerberg I."/>
            <person name="Brannstrom I.O."/>
            <person name="Guillou S."/>
            <person name="Cros-Aarteil S."/>
            <person name="Calhoun S."/>
            <person name="Haridas S."/>
            <person name="Kuo A."/>
            <person name="Mondo S."/>
            <person name="Pangilinan J."/>
            <person name="Riley R."/>
            <person name="LaButti K."/>
            <person name="Andreopoulos B."/>
            <person name="Lipzen A."/>
            <person name="Chen C."/>
            <person name="Yan M."/>
            <person name="Daum C."/>
            <person name="Ng V."/>
            <person name="Clum A."/>
            <person name="Steindorff A."/>
            <person name="Ohm R.A."/>
            <person name="Martin F."/>
            <person name="Silar P."/>
            <person name="Natvig D.O."/>
            <person name="Lalanne C."/>
            <person name="Gautier V."/>
            <person name="Ament-Velasquez S.L."/>
            <person name="Kruys A."/>
            <person name="Hutchinson M.I."/>
            <person name="Powell A.J."/>
            <person name="Barry K."/>
            <person name="Miller A.N."/>
            <person name="Grigoriev I.V."/>
            <person name="Debuchy R."/>
            <person name="Gladieux P."/>
            <person name="Hiltunen Thoren M."/>
            <person name="Johannesson H."/>
        </authorList>
    </citation>
    <scope>NUCLEOTIDE SEQUENCE</scope>
    <source>
        <strain evidence="3">CBS 103.79</strain>
    </source>
</reference>
<proteinExistence type="predicted"/>
<dbReference type="InterPro" id="IPR028889">
    <property type="entry name" value="USP"/>
</dbReference>
<dbReference type="GO" id="GO:0004843">
    <property type="term" value="F:cysteine-type deubiquitinase activity"/>
    <property type="evidence" value="ECO:0007669"/>
    <property type="project" value="InterPro"/>
</dbReference>
<feature type="domain" description="USP" evidence="2">
    <location>
        <begin position="646"/>
        <end position="948"/>
    </location>
</feature>
<dbReference type="PANTHER" id="PTHR24148:SF73">
    <property type="entry name" value="HET DOMAIN PROTEIN (AFU_ORTHOLOGUE AFUA_8G01020)"/>
    <property type="match status" value="1"/>
</dbReference>
<keyword evidence="4" id="KW-1185">Reference proteome</keyword>
<reference evidence="3" key="2">
    <citation type="submission" date="2023-05" db="EMBL/GenBank/DDBJ databases">
        <authorList>
            <consortium name="Lawrence Berkeley National Laboratory"/>
            <person name="Steindorff A."/>
            <person name="Hensen N."/>
            <person name="Bonometti L."/>
            <person name="Westerberg I."/>
            <person name="Brannstrom I.O."/>
            <person name="Guillou S."/>
            <person name="Cros-Aarteil S."/>
            <person name="Calhoun S."/>
            <person name="Haridas S."/>
            <person name="Kuo A."/>
            <person name="Mondo S."/>
            <person name="Pangilinan J."/>
            <person name="Riley R."/>
            <person name="Labutti K."/>
            <person name="Andreopoulos B."/>
            <person name="Lipzen A."/>
            <person name="Chen C."/>
            <person name="Yanf M."/>
            <person name="Daum C."/>
            <person name="Ng V."/>
            <person name="Clum A."/>
            <person name="Ohm R."/>
            <person name="Martin F."/>
            <person name="Silar P."/>
            <person name="Natvig D."/>
            <person name="Lalanne C."/>
            <person name="Gautier V."/>
            <person name="Ament-Velasquez S.L."/>
            <person name="Kruys A."/>
            <person name="Hutchinson M.I."/>
            <person name="Powell A.J."/>
            <person name="Barry K."/>
            <person name="Miller A.N."/>
            <person name="Grigoriev I.V."/>
            <person name="Debuchy R."/>
            <person name="Gladieux P."/>
            <person name="Thoren M.H."/>
            <person name="Johannesson H."/>
        </authorList>
    </citation>
    <scope>NUCLEOTIDE SEQUENCE</scope>
    <source>
        <strain evidence="3">CBS 103.79</strain>
    </source>
</reference>
<evidence type="ECO:0000259" key="2">
    <source>
        <dbReference type="PROSITE" id="PS50235"/>
    </source>
</evidence>
<dbReference type="InterPro" id="IPR010730">
    <property type="entry name" value="HET"/>
</dbReference>
<evidence type="ECO:0000256" key="1">
    <source>
        <dbReference type="SAM" id="MobiDB-lite"/>
    </source>
</evidence>
<dbReference type="AlphaFoldDB" id="A0AAN6RT85"/>
<protein>
    <submittedName>
        <fullName evidence="3">Heterokaryon incompatibility protein-domain-containing protein</fullName>
    </submittedName>
</protein>
<feature type="region of interest" description="Disordered" evidence="1">
    <location>
        <begin position="581"/>
        <end position="610"/>
    </location>
</feature>
<dbReference type="PROSITE" id="PS50235">
    <property type="entry name" value="USP_3"/>
    <property type="match status" value="1"/>
</dbReference>
<dbReference type="PANTHER" id="PTHR24148">
    <property type="entry name" value="ANKYRIN REPEAT DOMAIN-CONTAINING PROTEIN 39 HOMOLOG-RELATED"/>
    <property type="match status" value="1"/>
</dbReference>
<dbReference type="GO" id="GO:0016579">
    <property type="term" value="P:protein deubiquitination"/>
    <property type="evidence" value="ECO:0007669"/>
    <property type="project" value="InterPro"/>
</dbReference>
<dbReference type="Pfam" id="PF06985">
    <property type="entry name" value="HET"/>
    <property type="match status" value="1"/>
</dbReference>
<dbReference type="InterPro" id="IPR038765">
    <property type="entry name" value="Papain-like_cys_pep_sf"/>
</dbReference>
<sequence>MSSITIQYPGQRLGGQEPEFRLLTLDPGHSSDPITCTLHNHTLTSSSPLSYEALSYEWGASLSSHSILVNSTPFPVTDNLFHALHHLRRPTIPRTLWIDALCIDQSDLRERNHQVQQMTLIYTHAHTVLAWVGLPTRDSPAAFDFLREAFDFSPRNIAEVKDDPRWGAVGNLCRRSYWGRVWIVQEICLAKRLVVVCGERMVPWKYISELRTARRHVWPQYLARGEREFLKSTPAAIDRQREAHRKGGCVLWVLLEAFQESLCREVHDRVYGFLGLSGDCGGRGIVVDYAKPVVEVYEDVMRFYHGRFKGEAGAGPPRGPQLVRLSEFLHRLLGPGLEAPGRGLGSLTVETSAARVVVIEEFLNAGQAGVYRASEMANFLEGTIPYSHLGRWREFVSPGLSEVHSVTDGRAALYCHFGVGRSVISTGHPLEKRKLFLARPPRRAAGRAGYSRYVIGVAPEGAQLGDLVCTFVQTQVALVFTPTAGVRSIPMDEPGFEVLHGGGFALVGRAVVDLSTDQDRQPFEARVNADKTVETVQTKDPESPWQDTPWLATVSIDTVTLLLATKPGAYGSAKGFAKASLNLLPRDDPKGSREEKEPKGKRTAGQVDDEILGTSDQANTDRLDVELQKLRLDPQLRKHALGPGNAGILNLGATGYLSATLQILYMLKPIREAVLNDATVRTSKSLGAALYDLFVHLQTSSLPVSPLALTKAMGWGERQLQEAQDVSDFFGLFTHEMYRGALGAPLQTTFMDLFAGKTEMRFLYGAGARRVEQFVDIIVDAYSTREVEITSLADALRNFCRPGHADNEIDFQKLPPAWVIHLRNFFYNLDGELETARAPFTYPRLLDLATILPSNTTPHPPSDLVYQLHGVIIREEVLPVPRFLLYLRPRRDEPQWLLFFNEAVTYALESEVFEHNFRAEGGGGVVGTGGLPEGAPLRVPIMCLYLRVGELGGLL</sequence>
<dbReference type="EMBL" id="MU855530">
    <property type="protein sequence ID" value="KAK3902135.1"/>
    <property type="molecule type" value="Genomic_DNA"/>
</dbReference>
<comment type="caution">
    <text evidence="3">The sequence shown here is derived from an EMBL/GenBank/DDBJ whole genome shotgun (WGS) entry which is preliminary data.</text>
</comment>
<dbReference type="SUPFAM" id="SSF54001">
    <property type="entry name" value="Cysteine proteinases"/>
    <property type="match status" value="1"/>
</dbReference>
<dbReference type="Gene3D" id="3.90.70.10">
    <property type="entry name" value="Cysteine proteinases"/>
    <property type="match status" value="1"/>
</dbReference>